<dbReference type="RefSeq" id="WP_071905433.1">
    <property type="nucleotide sequence ID" value="NZ_MPIN01000034.1"/>
</dbReference>
<dbReference type="SUPFAM" id="SSF53335">
    <property type="entry name" value="S-adenosyl-L-methionine-dependent methyltransferases"/>
    <property type="match status" value="1"/>
</dbReference>
<reference evidence="1 2" key="2">
    <citation type="submission" date="2016-12" db="EMBL/GenBank/DDBJ databases">
        <title>Draft Genome Sequence of Cystobacter ferrugineus Strain Cbfe23.</title>
        <authorList>
            <person name="Akbar S."/>
            <person name="Dowd S.E."/>
            <person name="Stevens D.C."/>
        </authorList>
    </citation>
    <scope>NUCLEOTIDE SEQUENCE [LARGE SCALE GENOMIC DNA]</scope>
    <source>
        <strain evidence="1 2">Cbfe23</strain>
    </source>
</reference>
<keyword evidence="1" id="KW-0489">Methyltransferase</keyword>
<dbReference type="AlphaFoldDB" id="A0A1L9AU78"/>
<organism evidence="1 2">
    <name type="scientific">Cystobacter ferrugineus</name>
    <dbReference type="NCBI Taxonomy" id="83449"/>
    <lineage>
        <taxon>Bacteria</taxon>
        <taxon>Pseudomonadati</taxon>
        <taxon>Myxococcota</taxon>
        <taxon>Myxococcia</taxon>
        <taxon>Myxococcales</taxon>
        <taxon>Cystobacterineae</taxon>
        <taxon>Archangiaceae</taxon>
        <taxon>Cystobacter</taxon>
    </lineage>
</organism>
<dbReference type="GO" id="GO:0008168">
    <property type="term" value="F:methyltransferase activity"/>
    <property type="evidence" value="ECO:0007669"/>
    <property type="project" value="UniProtKB-KW"/>
</dbReference>
<dbReference type="OrthoDB" id="5510182at2"/>
<proteinExistence type="predicted"/>
<protein>
    <submittedName>
        <fullName evidence="1">SAM-dependent methyltransferase</fullName>
    </submittedName>
</protein>
<evidence type="ECO:0000313" key="1">
    <source>
        <dbReference type="EMBL" id="OJH33534.1"/>
    </source>
</evidence>
<gene>
    <name evidence="1" type="ORF">BON30_48260</name>
</gene>
<evidence type="ECO:0000313" key="2">
    <source>
        <dbReference type="Proteomes" id="UP000182229"/>
    </source>
</evidence>
<keyword evidence="1" id="KW-0808">Transferase</keyword>
<accession>A0A1L9AU78</accession>
<dbReference type="Gene3D" id="3.40.50.150">
    <property type="entry name" value="Vaccinia Virus protein VP39"/>
    <property type="match status" value="1"/>
</dbReference>
<sequence>MATDGQRDGQRAERVAPQGKRTVHCADALAWLEAQGVLEGCSLITSMPDVSEFPTLTLAEWKDWFVRTAALVLSRCPDEGVTVFYQTDIKKDGTWVDKGYLVQKAAEQQGHALLWHKVVCRAPAGQTTFGRPAYSHLLCFSRGVRADLSRSTPDVLPQAGEVTWTRGMGVEACLAACRYVLENTSTRCIVDPFCGHGTVLAVANDLGLDAVGVELSRKRARKARALRMPLGDTEPGDAGPDEEA</sequence>
<dbReference type="Proteomes" id="UP000182229">
    <property type="component" value="Unassembled WGS sequence"/>
</dbReference>
<reference evidence="2" key="1">
    <citation type="submission" date="2016-11" db="EMBL/GenBank/DDBJ databases">
        <authorList>
            <person name="Shukria A."/>
            <person name="Stevens D.C."/>
        </authorList>
    </citation>
    <scope>NUCLEOTIDE SEQUENCE [LARGE SCALE GENOMIC DNA]</scope>
    <source>
        <strain evidence="2">Cbfe23</strain>
    </source>
</reference>
<dbReference type="EMBL" id="MPIN01000034">
    <property type="protein sequence ID" value="OJH33534.1"/>
    <property type="molecule type" value="Genomic_DNA"/>
</dbReference>
<keyword evidence="2" id="KW-1185">Reference proteome</keyword>
<name>A0A1L9AU78_9BACT</name>
<dbReference type="GO" id="GO:0032259">
    <property type="term" value="P:methylation"/>
    <property type="evidence" value="ECO:0007669"/>
    <property type="project" value="UniProtKB-KW"/>
</dbReference>
<comment type="caution">
    <text evidence="1">The sequence shown here is derived from an EMBL/GenBank/DDBJ whole genome shotgun (WGS) entry which is preliminary data.</text>
</comment>
<dbReference type="InterPro" id="IPR029063">
    <property type="entry name" value="SAM-dependent_MTases_sf"/>
</dbReference>
<dbReference type="STRING" id="83449.BON30_48260"/>